<evidence type="ECO:0008006" key="4">
    <source>
        <dbReference type="Google" id="ProtNLM"/>
    </source>
</evidence>
<feature type="region of interest" description="Disordered" evidence="1">
    <location>
        <begin position="34"/>
        <end position="157"/>
    </location>
</feature>
<protein>
    <recommendedName>
        <fullName evidence="4">DUF559 domain-containing protein</fullName>
    </recommendedName>
</protein>
<gene>
    <name evidence="2" type="ORF">GCM10009550_09760</name>
</gene>
<evidence type="ECO:0000256" key="1">
    <source>
        <dbReference type="SAM" id="MobiDB-lite"/>
    </source>
</evidence>
<comment type="caution">
    <text evidence="2">The sequence shown here is derived from an EMBL/GenBank/DDBJ whole genome shotgun (WGS) entry which is preliminary data.</text>
</comment>
<sequence>MERLRVPFLLTTRAAAFFWGLTIPRRTPATVPLELAVPHPPPAPAPAPSAGPPRAAIPAPGPAEPLLPGSTRSPSVSDALIPLPTVSSSEPIDHRPSSSGPIGRRAASSRPVGQRAASASGVPKADAPRSTPAAVSPRAPAARPSRDDPPLLRLLPEDITSLGGRRLTTLERTAYDCARSLPRYEALALVDQSLARGASLPALLARARRAAGPGSTQARAVIAMADPAAQSPGESLVRGVLIDTGFPRPTCQLPAPPTPYRLDLGHARYLCALEYDGEAHHTGRAHRSHDTFRRTRLASHGWRVLPVTRDFRTTPAPYLHAWLTLLLESGWSPTPTHLSTLTRRIRTLRLPLRLLHPNPPPPPSTDPPSLVPLSAVTHS</sequence>
<evidence type="ECO:0000313" key="3">
    <source>
        <dbReference type="Proteomes" id="UP001500665"/>
    </source>
</evidence>
<proteinExistence type="predicted"/>
<organism evidence="2 3">
    <name type="scientific">Actinocorallia libanotica</name>
    <dbReference type="NCBI Taxonomy" id="46162"/>
    <lineage>
        <taxon>Bacteria</taxon>
        <taxon>Bacillati</taxon>
        <taxon>Actinomycetota</taxon>
        <taxon>Actinomycetes</taxon>
        <taxon>Streptosporangiales</taxon>
        <taxon>Thermomonosporaceae</taxon>
        <taxon>Actinocorallia</taxon>
    </lineage>
</organism>
<reference evidence="3" key="1">
    <citation type="journal article" date="2019" name="Int. J. Syst. Evol. Microbiol.">
        <title>The Global Catalogue of Microorganisms (GCM) 10K type strain sequencing project: providing services to taxonomists for standard genome sequencing and annotation.</title>
        <authorList>
            <consortium name="The Broad Institute Genomics Platform"/>
            <consortium name="The Broad Institute Genome Sequencing Center for Infectious Disease"/>
            <person name="Wu L."/>
            <person name="Ma J."/>
        </authorList>
    </citation>
    <scope>NUCLEOTIDE SEQUENCE [LARGE SCALE GENOMIC DNA]</scope>
    <source>
        <strain evidence="3">JCM 10696</strain>
    </source>
</reference>
<name>A0ABP4ARQ6_9ACTN</name>
<feature type="compositionally biased region" description="Pro residues" evidence="1">
    <location>
        <begin position="357"/>
        <end position="370"/>
    </location>
</feature>
<feature type="region of interest" description="Disordered" evidence="1">
    <location>
        <begin position="354"/>
        <end position="379"/>
    </location>
</feature>
<dbReference type="InterPro" id="IPR011335">
    <property type="entry name" value="Restrct_endonuc-II-like"/>
</dbReference>
<dbReference type="SUPFAM" id="SSF52980">
    <property type="entry name" value="Restriction endonuclease-like"/>
    <property type="match status" value="1"/>
</dbReference>
<feature type="compositionally biased region" description="Pro residues" evidence="1">
    <location>
        <begin position="38"/>
        <end position="51"/>
    </location>
</feature>
<accession>A0ABP4ARQ6</accession>
<dbReference type="EMBL" id="BAAAHH010000002">
    <property type="protein sequence ID" value="GAA0940375.1"/>
    <property type="molecule type" value="Genomic_DNA"/>
</dbReference>
<dbReference type="Proteomes" id="UP001500665">
    <property type="component" value="Unassembled WGS sequence"/>
</dbReference>
<feature type="compositionally biased region" description="Low complexity" evidence="1">
    <location>
        <begin position="128"/>
        <end position="143"/>
    </location>
</feature>
<keyword evidence="3" id="KW-1185">Reference proteome</keyword>
<evidence type="ECO:0000313" key="2">
    <source>
        <dbReference type="EMBL" id="GAA0940375.1"/>
    </source>
</evidence>